<feature type="compositionally biased region" description="Basic and acidic residues" evidence="3">
    <location>
        <begin position="1"/>
        <end position="22"/>
    </location>
</feature>
<dbReference type="HOGENOM" id="CLU_018299_2_2_1"/>
<sequence length="492" mass="55814">MAKRTLGERIADSATPKGRDFDIENEELAQFNDSDASGSDSDDANDGLKTQHYVVPQKSKLRDNKAKLGKGYEGAKTSRSEIYSEDEEDEEDEEDSQEEVSDTSEDDQDPNDSQSQEEEEDSESEVELETPEEEALKRSKLQEMITREKQVMISQLSESAKNDAAKGYAVLQQQKTFDSILDTRIKFQKALNSVNELPLDKASFKKHSTPKSRELVSTIRDSICTLLNQIYHTRTVLFEKEQVITAGSDLKEPKGLKRNNFEAFQKDGEYLDSTLQKFRDPVLVKWWNKVSNASGTNALNNSKFKAINQNSLVQVQNNLQDMERLLKRTKLNRRNIKPLGYQPRESDNESGSDDDEDREPEITQTAGNELPFILDDEDFYRVLLNDLVDKKLSSAQNEGAGPQIVISTSKLHKNYERKASKGRKLRYTAQEPLQNFEAPKTGSISWGDSQIDEFFASLLGQRVNMNEESEAEDVSDDESEDDIINDDLQIFG</sequence>
<feature type="domain" description="Apoptosis-antagonizing transcription factor C-terminal" evidence="4">
    <location>
        <begin position="380"/>
        <end position="459"/>
    </location>
</feature>
<feature type="domain" description="AATF leucine zipper-containing" evidence="5">
    <location>
        <begin position="163"/>
        <end position="289"/>
    </location>
</feature>
<dbReference type="InterPro" id="IPR012617">
    <property type="entry name" value="AATF_C"/>
</dbReference>
<accession>W6MLX9</accession>
<dbReference type="OrthoDB" id="5783963at2759"/>
<keyword evidence="7" id="KW-1185">Reference proteome</keyword>
<feature type="region of interest" description="Disordered" evidence="3">
    <location>
        <begin position="333"/>
        <end position="368"/>
    </location>
</feature>
<feature type="region of interest" description="Disordered" evidence="3">
    <location>
        <begin position="1"/>
        <end position="140"/>
    </location>
</feature>
<dbReference type="Pfam" id="PF08164">
    <property type="entry name" value="TRAUB"/>
    <property type="match status" value="1"/>
</dbReference>
<reference evidence="6" key="1">
    <citation type="submission" date="2013-12" db="EMBL/GenBank/DDBJ databases">
        <authorList>
            <person name="Genoscope - CEA"/>
        </authorList>
    </citation>
    <scope>NUCLEOTIDE SEQUENCE</scope>
    <source>
        <strain evidence="6">CBS 1993</strain>
    </source>
</reference>
<dbReference type="Proteomes" id="UP000019384">
    <property type="component" value="Unassembled WGS sequence"/>
</dbReference>
<reference evidence="6" key="2">
    <citation type="submission" date="2014-02" db="EMBL/GenBank/DDBJ databases">
        <title>Complete DNA sequence of /Kuraishia capsulata/ illustrates novel genomic features among budding yeasts (/Saccharomycotina/).</title>
        <authorList>
            <person name="Morales L."/>
            <person name="Noel B."/>
            <person name="Porcel B."/>
            <person name="Marcet-Houben M."/>
            <person name="Hullo M-F."/>
            <person name="Sacerdot C."/>
            <person name="Tekaia F."/>
            <person name="Leh-Louis V."/>
            <person name="Despons L."/>
            <person name="Khanna V."/>
            <person name="Aury J-M."/>
            <person name="Barbe V."/>
            <person name="Couloux A."/>
            <person name="Labadie K."/>
            <person name="Pelletier E."/>
            <person name="Souciet J-L."/>
            <person name="Boekhout T."/>
            <person name="Gabaldon T."/>
            <person name="Wincker P."/>
            <person name="Dujon B."/>
        </authorList>
    </citation>
    <scope>NUCLEOTIDE SEQUENCE</scope>
    <source>
        <strain evidence="6">CBS 1993</strain>
    </source>
</reference>
<organism evidence="6 7">
    <name type="scientific">Kuraishia capsulata CBS 1993</name>
    <dbReference type="NCBI Taxonomy" id="1382522"/>
    <lineage>
        <taxon>Eukaryota</taxon>
        <taxon>Fungi</taxon>
        <taxon>Dikarya</taxon>
        <taxon>Ascomycota</taxon>
        <taxon>Saccharomycotina</taxon>
        <taxon>Pichiomycetes</taxon>
        <taxon>Pichiales</taxon>
        <taxon>Pichiaceae</taxon>
        <taxon>Kuraishia</taxon>
    </lineage>
</organism>
<gene>
    <name evidence="6" type="ORF">KUCA_T00003502001</name>
</gene>
<dbReference type="PANTHER" id="PTHR15565:SF0">
    <property type="entry name" value="PROTEIN AATF"/>
    <property type="match status" value="1"/>
</dbReference>
<feature type="compositionally biased region" description="Acidic residues" evidence="3">
    <location>
        <begin position="348"/>
        <end position="359"/>
    </location>
</feature>
<feature type="region of interest" description="Disordered" evidence="3">
    <location>
        <begin position="465"/>
        <end position="492"/>
    </location>
</feature>
<dbReference type="PANTHER" id="PTHR15565">
    <property type="entry name" value="AATF PROTEIN APOPTOSIS ANTAGONIZING TRANSCRIPTION FACTOR"/>
    <property type="match status" value="1"/>
</dbReference>
<dbReference type="AlphaFoldDB" id="W6MLX9"/>
<dbReference type="STRING" id="1382522.W6MLX9"/>
<proteinExistence type="inferred from homology"/>
<dbReference type="InterPro" id="IPR025160">
    <property type="entry name" value="AATF"/>
</dbReference>
<evidence type="ECO:0000256" key="1">
    <source>
        <dbReference type="ARBA" id="ARBA00008966"/>
    </source>
</evidence>
<dbReference type="RefSeq" id="XP_022459517.1">
    <property type="nucleotide sequence ID" value="XM_022601923.1"/>
</dbReference>
<protein>
    <recommendedName>
        <fullName evidence="2">Protein BFR2</fullName>
    </recommendedName>
</protein>
<dbReference type="InterPro" id="IPR039223">
    <property type="entry name" value="AATF/Bfr2"/>
</dbReference>
<dbReference type="GO" id="GO:0032040">
    <property type="term" value="C:small-subunit processome"/>
    <property type="evidence" value="ECO:0007669"/>
    <property type="project" value="EnsemblFungi"/>
</dbReference>
<evidence type="ECO:0000313" key="6">
    <source>
        <dbReference type="EMBL" id="CDK27524.1"/>
    </source>
</evidence>
<evidence type="ECO:0000256" key="2">
    <source>
        <dbReference type="ARBA" id="ARBA00013850"/>
    </source>
</evidence>
<feature type="compositionally biased region" description="Acidic residues" evidence="3">
    <location>
        <begin position="467"/>
        <end position="485"/>
    </location>
</feature>
<evidence type="ECO:0000259" key="4">
    <source>
        <dbReference type="Pfam" id="PF08164"/>
    </source>
</evidence>
<evidence type="ECO:0000256" key="3">
    <source>
        <dbReference type="SAM" id="MobiDB-lite"/>
    </source>
</evidence>
<name>W6MLX9_9ASCO</name>
<dbReference type="GO" id="GO:0000462">
    <property type="term" value="P:maturation of SSU-rRNA from tricistronic rRNA transcript (SSU-rRNA, 5.8S rRNA, LSU-rRNA)"/>
    <property type="evidence" value="ECO:0007669"/>
    <property type="project" value="EnsemblFungi"/>
</dbReference>
<evidence type="ECO:0000313" key="7">
    <source>
        <dbReference type="Proteomes" id="UP000019384"/>
    </source>
</evidence>
<evidence type="ECO:0000259" key="5">
    <source>
        <dbReference type="Pfam" id="PF13339"/>
    </source>
</evidence>
<dbReference type="Pfam" id="PF13339">
    <property type="entry name" value="AATF-Che1"/>
    <property type="match status" value="1"/>
</dbReference>
<feature type="compositionally biased region" description="Acidic residues" evidence="3">
    <location>
        <begin position="83"/>
        <end position="133"/>
    </location>
</feature>
<dbReference type="GeneID" id="34520905"/>
<dbReference type="EMBL" id="HG793128">
    <property type="protein sequence ID" value="CDK27524.1"/>
    <property type="molecule type" value="Genomic_DNA"/>
</dbReference>
<comment type="similarity">
    <text evidence="1">Belongs to the AATF family.</text>
</comment>